<comment type="caution">
    <text evidence="2">The sequence shown here is derived from an EMBL/GenBank/DDBJ whole genome shotgun (WGS) entry which is preliminary data.</text>
</comment>
<proteinExistence type="predicted"/>
<feature type="compositionally biased region" description="Low complexity" evidence="1">
    <location>
        <begin position="95"/>
        <end position="112"/>
    </location>
</feature>
<reference evidence="2 3" key="1">
    <citation type="journal article" date="2014" name="Int. J. Syst. Evol. Microbiol.">
        <title>Complete genome sequence of Corynebacterium casei LMG S-19264T (=DSM 44701T), isolated from a smear-ripened cheese.</title>
        <authorList>
            <consortium name="US DOE Joint Genome Institute (JGI-PGF)"/>
            <person name="Walter F."/>
            <person name="Albersmeier A."/>
            <person name="Kalinowski J."/>
            <person name="Ruckert C."/>
        </authorList>
    </citation>
    <scope>NUCLEOTIDE SEQUENCE [LARGE SCALE GENOMIC DNA]</scope>
    <source>
        <strain evidence="2 3">CGMCC 1.16330</strain>
    </source>
</reference>
<evidence type="ECO:0000256" key="1">
    <source>
        <dbReference type="SAM" id="MobiDB-lite"/>
    </source>
</evidence>
<name>A0A8J2Z7T6_9PROT</name>
<evidence type="ECO:0000313" key="2">
    <source>
        <dbReference type="EMBL" id="GGG16351.1"/>
    </source>
</evidence>
<dbReference type="AlphaFoldDB" id="A0A8J2Z7T6"/>
<protein>
    <submittedName>
        <fullName evidence="2">Uncharacterized protein</fullName>
    </submittedName>
</protein>
<feature type="compositionally biased region" description="Low complexity" evidence="1">
    <location>
        <begin position="56"/>
        <end position="88"/>
    </location>
</feature>
<feature type="region of interest" description="Disordered" evidence="1">
    <location>
        <begin position="41"/>
        <end position="133"/>
    </location>
</feature>
<evidence type="ECO:0000313" key="3">
    <source>
        <dbReference type="Proteomes" id="UP000597507"/>
    </source>
</evidence>
<dbReference type="EMBL" id="BMKS01000001">
    <property type="protein sequence ID" value="GGG16351.1"/>
    <property type="molecule type" value="Genomic_DNA"/>
</dbReference>
<organism evidence="2 3">
    <name type="scientific">Caldovatus sediminis</name>
    <dbReference type="NCBI Taxonomy" id="2041189"/>
    <lineage>
        <taxon>Bacteria</taxon>
        <taxon>Pseudomonadati</taxon>
        <taxon>Pseudomonadota</taxon>
        <taxon>Alphaproteobacteria</taxon>
        <taxon>Acetobacterales</taxon>
        <taxon>Roseomonadaceae</taxon>
        <taxon>Caldovatus</taxon>
    </lineage>
</organism>
<dbReference type="Proteomes" id="UP000597507">
    <property type="component" value="Unassembled WGS sequence"/>
</dbReference>
<keyword evidence="3" id="KW-1185">Reference proteome</keyword>
<gene>
    <name evidence="2" type="ORF">GCM10010964_00780</name>
</gene>
<accession>A0A8J2Z7T6</accession>
<sequence>MKRSRRRERRESDSWRGFGVRALCFLMMALLLTVAPGAEAAQRGDPAGRASVGQPAAGRSATAPAAVRSGAAPRAAAASRSGSGRAVAGRGGAPRAGAARPAARGGQRLAPGGRSGRAAVEDRPGGVVQGRTSAAAGRGVAALDSRYASAQQLCPRGGKPARGGRCRGAGAGEAGGGRGLHWQAGLPPADLSQRACPDGTLATLARGHDDVVRCVPL</sequence>